<dbReference type="RefSeq" id="XP_009228525.1">
    <property type="nucleotide sequence ID" value="XM_009230261.1"/>
</dbReference>
<sequence>MAVQAQWSLDTTPGSAISLLSGVIQAATTDNVQAIALLACERFGSTLAMSDETMSKIETSVVPTPPSIPIRFLQAKIGFSKHDSAVQLGKSKAGVRFLGLATALITTMKPMQAAKALDLMLSKSAADSTQLPTLRQLRDLLLALEPRCQTAGFADSVHGWGLLVALDRWPEDLQLDIGYLEMIYHPLFDVTSRDPAGSPTKILEGVLKLVGHLGDKAHDRYVASAMRGQVVYPSIFETSQIRKHGFLSLDHYRGKLMYKNDEYSSVVGHGPFVKSHESSESDSARLGRPVDRPCNLFVDRRVSWEVAEEANGSAEIQQKY</sequence>
<reference evidence="2" key="4">
    <citation type="journal article" date="2015" name="G3 (Bethesda)">
        <title>Genome sequences of three phytopathogenic species of the Magnaporthaceae family of fungi.</title>
        <authorList>
            <person name="Okagaki L.H."/>
            <person name="Nunes C.C."/>
            <person name="Sailsbery J."/>
            <person name="Clay B."/>
            <person name="Brown D."/>
            <person name="John T."/>
            <person name="Oh Y."/>
            <person name="Young N."/>
            <person name="Fitzgerald M."/>
            <person name="Haas B.J."/>
            <person name="Zeng Q."/>
            <person name="Young S."/>
            <person name="Adiconis X."/>
            <person name="Fan L."/>
            <person name="Levin J.Z."/>
            <person name="Mitchell T.K."/>
            <person name="Okubara P.A."/>
            <person name="Farman M.L."/>
            <person name="Kohn L.M."/>
            <person name="Birren B."/>
            <person name="Ma L.-J."/>
            <person name="Dean R.A."/>
        </authorList>
    </citation>
    <scope>NUCLEOTIDE SEQUENCE</scope>
    <source>
        <strain evidence="2">R3-111a-1</strain>
    </source>
</reference>
<dbReference type="VEuPathDB" id="FungiDB:GGTG_12364"/>
<dbReference type="Proteomes" id="UP000006039">
    <property type="component" value="Unassembled WGS sequence"/>
</dbReference>
<evidence type="ECO:0000313" key="3">
    <source>
        <dbReference type="Proteomes" id="UP000006039"/>
    </source>
</evidence>
<dbReference type="eggNOG" id="ENOG502SK95">
    <property type="taxonomic scope" value="Eukaryota"/>
</dbReference>
<dbReference type="AlphaFoldDB" id="J3PFT9"/>
<reference evidence="1" key="3">
    <citation type="submission" date="2010-09" db="EMBL/GenBank/DDBJ databases">
        <title>Annotation of Gaeumannomyces graminis var. tritici R3-111a-1.</title>
        <authorList>
            <consortium name="The Broad Institute Genome Sequencing Platform"/>
            <person name="Ma L.-J."/>
            <person name="Dead R."/>
            <person name="Young S.K."/>
            <person name="Zeng Q."/>
            <person name="Gargeya S."/>
            <person name="Fitzgerald M."/>
            <person name="Haas B."/>
            <person name="Abouelleil A."/>
            <person name="Alvarado L."/>
            <person name="Arachchi H.M."/>
            <person name="Berlin A."/>
            <person name="Brown A."/>
            <person name="Chapman S.B."/>
            <person name="Chen Z."/>
            <person name="Dunbar C."/>
            <person name="Freedman E."/>
            <person name="Gearin G."/>
            <person name="Gellesch M."/>
            <person name="Goldberg J."/>
            <person name="Griggs A."/>
            <person name="Gujja S."/>
            <person name="Heiman D."/>
            <person name="Howarth C."/>
            <person name="Larson L."/>
            <person name="Lui A."/>
            <person name="MacDonald P.J.P."/>
            <person name="Mehta T."/>
            <person name="Montmayeur A."/>
            <person name="Murphy C."/>
            <person name="Neiman D."/>
            <person name="Pearson M."/>
            <person name="Priest M."/>
            <person name="Roberts A."/>
            <person name="Saif S."/>
            <person name="Shea T."/>
            <person name="Shenoy N."/>
            <person name="Sisk P."/>
            <person name="Stolte C."/>
            <person name="Sykes S."/>
            <person name="Yandava C."/>
            <person name="Wortman J."/>
            <person name="Nusbaum C."/>
            <person name="Birren B."/>
        </authorList>
    </citation>
    <scope>NUCLEOTIDE SEQUENCE</scope>
    <source>
        <strain evidence="1">R3-111a-1</strain>
    </source>
</reference>
<dbReference type="EnsemblFungi" id="EJT70191">
    <property type="protein sequence ID" value="EJT70191"/>
    <property type="gene ID" value="GGTG_12364"/>
</dbReference>
<name>J3PFT9_GAET3</name>
<dbReference type="HOGENOM" id="CLU_868906_0_0_1"/>
<evidence type="ECO:0000313" key="2">
    <source>
        <dbReference type="EnsemblFungi" id="EJT70191"/>
    </source>
</evidence>
<reference evidence="1" key="2">
    <citation type="submission" date="2010-07" db="EMBL/GenBank/DDBJ databases">
        <authorList>
            <consortium name="The Broad Institute Genome Sequencing Platform"/>
            <consortium name="Broad Institute Genome Sequencing Center for Infectious Disease"/>
            <person name="Ma L.-J."/>
            <person name="Dead R."/>
            <person name="Young S."/>
            <person name="Zeng Q."/>
            <person name="Koehrsen M."/>
            <person name="Alvarado L."/>
            <person name="Berlin A."/>
            <person name="Chapman S.B."/>
            <person name="Chen Z."/>
            <person name="Freedman E."/>
            <person name="Gellesch M."/>
            <person name="Goldberg J."/>
            <person name="Griggs A."/>
            <person name="Gujja S."/>
            <person name="Heilman E.R."/>
            <person name="Heiman D."/>
            <person name="Hepburn T."/>
            <person name="Howarth C."/>
            <person name="Jen D."/>
            <person name="Larson L."/>
            <person name="Mehta T."/>
            <person name="Neiman D."/>
            <person name="Pearson M."/>
            <person name="Roberts A."/>
            <person name="Saif S."/>
            <person name="Shea T."/>
            <person name="Shenoy N."/>
            <person name="Sisk P."/>
            <person name="Stolte C."/>
            <person name="Sykes S."/>
            <person name="Walk T."/>
            <person name="White J."/>
            <person name="Yandava C."/>
            <person name="Haas B."/>
            <person name="Nusbaum C."/>
            <person name="Birren B."/>
        </authorList>
    </citation>
    <scope>NUCLEOTIDE SEQUENCE</scope>
    <source>
        <strain evidence="1">R3-111a-1</strain>
    </source>
</reference>
<gene>
    <name evidence="2" type="primary">20352822</name>
    <name evidence="1" type="ORF">GGTG_12364</name>
</gene>
<reference evidence="2" key="5">
    <citation type="submission" date="2018-04" db="UniProtKB">
        <authorList>
            <consortium name="EnsemblFungi"/>
        </authorList>
    </citation>
    <scope>IDENTIFICATION</scope>
    <source>
        <strain evidence="2">R3-111a-1</strain>
    </source>
</reference>
<dbReference type="OrthoDB" id="5311240at2759"/>
<keyword evidence="3" id="KW-1185">Reference proteome</keyword>
<proteinExistence type="predicted"/>
<organism evidence="1">
    <name type="scientific">Gaeumannomyces tritici (strain R3-111a-1)</name>
    <name type="common">Wheat and barley take-all root rot fungus</name>
    <name type="synonym">Gaeumannomyces graminis var. tritici</name>
    <dbReference type="NCBI Taxonomy" id="644352"/>
    <lineage>
        <taxon>Eukaryota</taxon>
        <taxon>Fungi</taxon>
        <taxon>Dikarya</taxon>
        <taxon>Ascomycota</taxon>
        <taxon>Pezizomycotina</taxon>
        <taxon>Sordariomycetes</taxon>
        <taxon>Sordariomycetidae</taxon>
        <taxon>Magnaporthales</taxon>
        <taxon>Magnaporthaceae</taxon>
        <taxon>Gaeumannomyces</taxon>
    </lineage>
</organism>
<dbReference type="GeneID" id="20352822"/>
<accession>J3PFT9</accession>
<reference evidence="3" key="1">
    <citation type="submission" date="2010-07" db="EMBL/GenBank/DDBJ databases">
        <title>The genome sequence of Gaeumannomyces graminis var. tritici strain R3-111a-1.</title>
        <authorList>
            <consortium name="The Broad Institute Genome Sequencing Platform"/>
            <person name="Ma L.-J."/>
            <person name="Dead R."/>
            <person name="Young S."/>
            <person name="Zeng Q."/>
            <person name="Koehrsen M."/>
            <person name="Alvarado L."/>
            <person name="Berlin A."/>
            <person name="Chapman S.B."/>
            <person name="Chen Z."/>
            <person name="Freedman E."/>
            <person name="Gellesch M."/>
            <person name="Goldberg J."/>
            <person name="Griggs A."/>
            <person name="Gujja S."/>
            <person name="Heilman E.R."/>
            <person name="Heiman D."/>
            <person name="Hepburn T."/>
            <person name="Howarth C."/>
            <person name="Jen D."/>
            <person name="Larson L."/>
            <person name="Mehta T."/>
            <person name="Neiman D."/>
            <person name="Pearson M."/>
            <person name="Roberts A."/>
            <person name="Saif S."/>
            <person name="Shea T."/>
            <person name="Shenoy N."/>
            <person name="Sisk P."/>
            <person name="Stolte C."/>
            <person name="Sykes S."/>
            <person name="Walk T."/>
            <person name="White J."/>
            <person name="Yandava C."/>
            <person name="Haas B."/>
            <person name="Nusbaum C."/>
            <person name="Birren B."/>
        </authorList>
    </citation>
    <scope>NUCLEOTIDE SEQUENCE [LARGE SCALE GENOMIC DNA]</scope>
    <source>
        <strain evidence="3">R3-111a-1</strain>
    </source>
</reference>
<evidence type="ECO:0000313" key="1">
    <source>
        <dbReference type="EMBL" id="EJT70191.1"/>
    </source>
</evidence>
<protein>
    <submittedName>
        <fullName evidence="1 2">Uncharacterized protein</fullName>
    </submittedName>
</protein>
<dbReference type="EMBL" id="GL385402">
    <property type="protein sequence ID" value="EJT70191.1"/>
    <property type="molecule type" value="Genomic_DNA"/>
</dbReference>